<dbReference type="Gene3D" id="2.60.40.150">
    <property type="entry name" value="C2 domain"/>
    <property type="match status" value="2"/>
</dbReference>
<feature type="domain" description="C2" evidence="9">
    <location>
        <begin position="1315"/>
        <end position="1433"/>
    </location>
</feature>
<dbReference type="Gene3D" id="3.30.40.10">
    <property type="entry name" value="Zinc/RING finger domain, C3HC4 (zinc finger)"/>
    <property type="match status" value="1"/>
</dbReference>
<gene>
    <name evidence="13" type="primary">LOC111129693</name>
</gene>
<dbReference type="GO" id="GO:0044325">
    <property type="term" value="F:transmembrane transporter binding"/>
    <property type="evidence" value="ECO:0007669"/>
    <property type="project" value="TreeGrafter"/>
</dbReference>
<dbReference type="RefSeq" id="XP_022331909.1">
    <property type="nucleotide sequence ID" value="XM_022476201.1"/>
</dbReference>
<dbReference type="CDD" id="cd04031">
    <property type="entry name" value="C2A_RIM1alpha"/>
    <property type="match status" value="1"/>
</dbReference>
<dbReference type="OrthoDB" id="420032at2759"/>
<feature type="domain" description="C2" evidence="9">
    <location>
        <begin position="701"/>
        <end position="822"/>
    </location>
</feature>
<feature type="compositionally biased region" description="Polar residues" evidence="8">
    <location>
        <begin position="671"/>
        <end position="700"/>
    </location>
</feature>
<feature type="compositionally biased region" description="Polar residues" evidence="8">
    <location>
        <begin position="1136"/>
        <end position="1147"/>
    </location>
</feature>
<dbReference type="Pfam" id="PF00168">
    <property type="entry name" value="C2"/>
    <property type="match status" value="2"/>
</dbReference>
<evidence type="ECO:0000259" key="10">
    <source>
        <dbReference type="PROSITE" id="PS50178"/>
    </source>
</evidence>
<dbReference type="InterPro" id="IPR036034">
    <property type="entry name" value="PDZ_sf"/>
</dbReference>
<evidence type="ECO:0000256" key="6">
    <source>
        <dbReference type="ARBA" id="ARBA00034103"/>
    </source>
</evidence>
<evidence type="ECO:0000259" key="9">
    <source>
        <dbReference type="PROSITE" id="PS50004"/>
    </source>
</evidence>
<dbReference type="GO" id="GO:0048167">
    <property type="term" value="P:regulation of synaptic plasticity"/>
    <property type="evidence" value="ECO:0007669"/>
    <property type="project" value="TreeGrafter"/>
</dbReference>
<feature type="compositionally biased region" description="Polar residues" evidence="8">
    <location>
        <begin position="1185"/>
        <end position="1198"/>
    </location>
</feature>
<feature type="compositionally biased region" description="Low complexity" evidence="8">
    <location>
        <begin position="1012"/>
        <end position="1026"/>
    </location>
</feature>
<reference evidence="12" key="1">
    <citation type="submission" date="2024-06" db="UniProtKB">
        <authorList>
            <consortium name="RefSeq"/>
        </authorList>
    </citation>
    <scope>NUCLEOTIDE SEQUENCE [LARGE SCALE GENOMIC DNA]</scope>
</reference>
<feature type="compositionally biased region" description="Basic and acidic residues" evidence="8">
    <location>
        <begin position="375"/>
        <end position="407"/>
    </location>
</feature>
<comment type="subcellular location">
    <subcellularLocation>
        <location evidence="6">Synapse</location>
    </subcellularLocation>
</comment>
<dbReference type="InterPro" id="IPR054386">
    <property type="entry name" value="RIM_Znf"/>
</dbReference>
<feature type="compositionally biased region" description="Polar residues" evidence="8">
    <location>
        <begin position="1225"/>
        <end position="1234"/>
    </location>
</feature>
<evidence type="ECO:0000256" key="8">
    <source>
        <dbReference type="SAM" id="MobiDB-lite"/>
    </source>
</evidence>
<feature type="compositionally biased region" description="Polar residues" evidence="8">
    <location>
        <begin position="1027"/>
        <end position="1036"/>
    </location>
</feature>
<dbReference type="GO" id="GO:0048791">
    <property type="term" value="P:calcium ion-regulated exocytosis of neurotransmitter"/>
    <property type="evidence" value="ECO:0007669"/>
    <property type="project" value="TreeGrafter"/>
</dbReference>
<feature type="region of interest" description="Disordered" evidence="8">
    <location>
        <begin position="1444"/>
        <end position="1473"/>
    </location>
</feature>
<keyword evidence="12" id="KW-1185">Reference proteome</keyword>
<evidence type="ECO:0000256" key="5">
    <source>
        <dbReference type="ARBA" id="ARBA00023018"/>
    </source>
</evidence>
<dbReference type="InterPro" id="IPR013083">
    <property type="entry name" value="Znf_RING/FYVE/PHD"/>
</dbReference>
<feature type="compositionally biased region" description="Basic and acidic residues" evidence="8">
    <location>
        <begin position="17"/>
        <end position="41"/>
    </location>
</feature>
<feature type="compositionally biased region" description="Low complexity" evidence="8">
    <location>
        <begin position="893"/>
        <end position="905"/>
    </location>
</feature>
<dbReference type="FunFam" id="2.60.40.150:FF:000003">
    <property type="entry name" value="Regulating synaptic membrane exocytosis protein 2"/>
    <property type="match status" value="1"/>
</dbReference>
<feature type="compositionally biased region" description="Basic and acidic residues" evidence="8">
    <location>
        <begin position="421"/>
        <end position="442"/>
    </location>
</feature>
<keyword evidence="3 7" id="KW-0863">Zinc-finger</keyword>
<dbReference type="FunFam" id="2.60.40.150:FF:000001">
    <property type="entry name" value="Regulating synaptic membrane exocytosis 3, isoform CRA_a"/>
    <property type="match status" value="1"/>
</dbReference>
<keyword evidence="2" id="KW-0677">Repeat</keyword>
<dbReference type="PANTHER" id="PTHR12157">
    <property type="entry name" value="REGULATING SYNAPTIC MEMBRANE EXOCYTOSIS PROTEIN"/>
    <property type="match status" value="1"/>
</dbReference>
<dbReference type="SMART" id="SM00239">
    <property type="entry name" value="C2"/>
    <property type="match status" value="2"/>
</dbReference>
<dbReference type="GO" id="GO:0048788">
    <property type="term" value="C:cytoskeleton of presynaptic active zone"/>
    <property type="evidence" value="ECO:0007669"/>
    <property type="project" value="TreeGrafter"/>
</dbReference>
<dbReference type="GO" id="GO:0050806">
    <property type="term" value="P:positive regulation of synaptic transmission"/>
    <property type="evidence" value="ECO:0007669"/>
    <property type="project" value="TreeGrafter"/>
</dbReference>
<feature type="compositionally biased region" description="Basic and acidic residues" evidence="8">
    <location>
        <begin position="450"/>
        <end position="466"/>
    </location>
</feature>
<dbReference type="SUPFAM" id="SSF57903">
    <property type="entry name" value="FYVE/PHD zinc finger"/>
    <property type="match status" value="1"/>
</dbReference>
<evidence type="ECO:0000256" key="7">
    <source>
        <dbReference type="PROSITE-ProRule" id="PRU00091"/>
    </source>
</evidence>
<keyword evidence="1" id="KW-0479">Metal-binding</keyword>
<dbReference type="FunFam" id="3.30.40.10:FF:000044">
    <property type="entry name" value="Regulating synaptic membrane exocytosis protein 2"/>
    <property type="match status" value="1"/>
</dbReference>
<feature type="compositionally biased region" description="Polar residues" evidence="8">
    <location>
        <begin position="975"/>
        <end position="985"/>
    </location>
</feature>
<feature type="compositionally biased region" description="Basic and acidic residues" evidence="8">
    <location>
        <begin position="252"/>
        <end position="368"/>
    </location>
</feature>
<feature type="compositionally biased region" description="Polar residues" evidence="8">
    <location>
        <begin position="226"/>
        <end position="237"/>
    </location>
</feature>
<dbReference type="GO" id="GO:0042391">
    <property type="term" value="P:regulation of membrane potential"/>
    <property type="evidence" value="ECO:0007669"/>
    <property type="project" value="TreeGrafter"/>
</dbReference>
<dbReference type="InterPro" id="IPR010911">
    <property type="entry name" value="Rab_BD"/>
</dbReference>
<reference evidence="13" key="2">
    <citation type="submission" date="2025-08" db="UniProtKB">
        <authorList>
            <consortium name="RefSeq"/>
        </authorList>
    </citation>
    <scope>IDENTIFICATION</scope>
    <source>
        <tissue evidence="13">Whole sample</tissue>
    </source>
</reference>
<dbReference type="PROSITE" id="PS50178">
    <property type="entry name" value="ZF_FYVE"/>
    <property type="match status" value="1"/>
</dbReference>
<dbReference type="GO" id="GO:0008270">
    <property type="term" value="F:zinc ion binding"/>
    <property type="evidence" value="ECO:0007669"/>
    <property type="project" value="UniProtKB-KW"/>
</dbReference>
<dbReference type="Pfam" id="PF22601">
    <property type="entry name" value="RIM2a_ZnF"/>
    <property type="match status" value="1"/>
</dbReference>
<dbReference type="InterPro" id="IPR039032">
    <property type="entry name" value="Rim-like"/>
</dbReference>
<name>A0A8B8DWM3_CRAVI</name>
<dbReference type="GO" id="GO:0006886">
    <property type="term" value="P:intracellular protein transport"/>
    <property type="evidence" value="ECO:0007669"/>
    <property type="project" value="InterPro"/>
</dbReference>
<organism evidence="12 13">
    <name type="scientific">Crassostrea virginica</name>
    <name type="common">Eastern oyster</name>
    <dbReference type="NCBI Taxonomy" id="6565"/>
    <lineage>
        <taxon>Eukaryota</taxon>
        <taxon>Metazoa</taxon>
        <taxon>Spiralia</taxon>
        <taxon>Lophotrochozoa</taxon>
        <taxon>Mollusca</taxon>
        <taxon>Bivalvia</taxon>
        <taxon>Autobranchia</taxon>
        <taxon>Pteriomorphia</taxon>
        <taxon>Ostreida</taxon>
        <taxon>Ostreoidea</taxon>
        <taxon>Ostreidae</taxon>
        <taxon>Crassostrea</taxon>
    </lineage>
</organism>
<feature type="region of interest" description="Disordered" evidence="8">
    <location>
        <begin position="1"/>
        <end position="41"/>
    </location>
</feature>
<accession>A0A8B8DWM3</accession>
<proteinExistence type="predicted"/>
<dbReference type="PROSITE" id="PS50004">
    <property type="entry name" value="C2"/>
    <property type="match status" value="2"/>
</dbReference>
<feature type="compositionally biased region" description="Polar residues" evidence="8">
    <location>
        <begin position="1163"/>
        <end position="1177"/>
    </location>
</feature>
<dbReference type="GO" id="GO:0042734">
    <property type="term" value="C:presynaptic membrane"/>
    <property type="evidence" value="ECO:0007669"/>
    <property type="project" value="TreeGrafter"/>
</dbReference>
<evidence type="ECO:0000256" key="1">
    <source>
        <dbReference type="ARBA" id="ARBA00022723"/>
    </source>
</evidence>
<dbReference type="InterPro" id="IPR035892">
    <property type="entry name" value="C2_domain_sf"/>
</dbReference>
<dbReference type="SUPFAM" id="SSF49562">
    <property type="entry name" value="C2 domain (Calcium/lipid-binding domain, CaLB)"/>
    <property type="match status" value="2"/>
</dbReference>
<dbReference type="Gene3D" id="2.30.42.10">
    <property type="match status" value="1"/>
</dbReference>
<protein>
    <submittedName>
        <fullName evidence="13">Regulating synaptic membrane exocytosis protein 2-like isoform X7</fullName>
    </submittedName>
</protein>
<dbReference type="InterPro" id="IPR000008">
    <property type="entry name" value="C2_dom"/>
</dbReference>
<feature type="compositionally biased region" description="Polar residues" evidence="8">
    <location>
        <begin position="501"/>
        <end position="510"/>
    </location>
</feature>
<feature type="compositionally biased region" description="Low complexity" evidence="8">
    <location>
        <begin position="517"/>
        <end position="526"/>
    </location>
</feature>
<feature type="domain" description="FYVE-type" evidence="10">
    <location>
        <begin position="81"/>
        <end position="146"/>
    </location>
</feature>
<feature type="compositionally biased region" description="Basic and acidic residues" evidence="8">
    <location>
        <begin position="186"/>
        <end position="208"/>
    </location>
</feature>
<evidence type="ECO:0000259" key="11">
    <source>
        <dbReference type="PROSITE" id="PS50916"/>
    </source>
</evidence>
<feature type="region of interest" description="Disordered" evidence="8">
    <location>
        <begin position="640"/>
        <end position="700"/>
    </location>
</feature>
<sequence length="1473" mass="165783">MMSTSRRPSLPPMPDLSHLDEAERKQIEEVLRRQREEEEKEQEMIRKMQHELETYRQNVDKINLEAKKLGPQGQLDTGAVCQICHKTKFADGVGHMCHYCQLKSCARCGGRMTVKQNKKLDDKPQVPVNKPPTTVWACNLCRKKQDLLAKTGAWYHGGMAKPVQLGIDGQSGSDTGSMKADISPPNEKRPKIYEKKLEGTPSGSDKENINSGPRGPHPHPKEGIRRQSSLDTGSSQHSRGRHNEQYALAPEDGDKLREHGPERGRNRDRSPASRRHYSETRLSETDRRFAQEFRHGERLGRGEGQSRSRDPSRERGGPRDDMKRGRDSHIDKRVRDGPRDLRDERHRDPHAREHDMVYKRGKDPDHYRQTPVDSMKGHDYADKDTIRGSREHVDMLDGDKRRTRDSPLSKGNNMQPPSSGKLDRGSSGRLTRPERSPRDASSSRRSPTTIDRDKGKEGLDMYHGEPPRSPSVSSRHKSSRNASPTVKDEGGHPLNEAPYSYSHSVSSHLDPSTAAGKNLGKNNNNNNRKKMENLRADSLSSDPSDCARPPPPKPHKHRKGNKKQRQHSLSSSDDEIRSTPENSSYEGEEESESIVSEKGDEVLEFNGRCLQRATFEEVRDIIMESKQEPQVELIVHRSASAGEVPPGLQPSDQNTRRSPLDNDQRGKRSADITNGHTRKLNLSDTTPIFPSSRPRSQTSKSMGKIQVKLWYNVKGQELIITLISATNLPPTTKGQFRHPYCKVYLLPDRSEKSRRRTKTIMNSNEPTWNQTFMYDSVTIADLRNSLLEITVWDYDRMGPSEFMGEVLLDLHSANLEDDPFWYPLSQHDENSLPLPQSSPRTKTHQEAYYGRKDHLSPPVSSRGHSDSDMSEFDMDERSLGNVPAEVRRLDKTSSCSSFGSSAGSDEFSDPPDYKYSRTRTRPIPILKSQFRQEISPLAREDPIAKLRKAIVTSREEHERSHRHPKTAVEKLSVPGEQSSTQRTTSPKPPDTHSRNRSRTPSSYHRVPENVTRSLSPPDLSSSPSRLMANSPSNTPSPKKRQLPAIPTDAQRESRDRVVRDLEERARQIKSRMRPGSVTPNLSDSEAMRIRHRSHYDRSISRERGYPLYDRDPSRGRRKDDYDIPSDADSDISEISKVSTISVRSTQSEKPHKKFSQFKEKINTKSTIPRQQQPTVRTPTHDGQGFQKQSTSGSMSDSEVGSCVTEGRRRRPSLGHKIGSLIGLQRRSSSASQLTDGKKKSSIQRSEEVLSGRGLVKQPSKDSTDGSIGSISSDSGSVLWLNPAGMRLGPEGQFGDFIDGLGPAQLVGRQVLGSACLGEIQLSLYDRKHHLEVEVIRARGLIPKAGAKILPAPYVKVYLIDGKHCVEKQKTTVARRTLDPLYQQQLAFTEDYRGKILQVTVWGDYGRMDRKVFMGVAQILLDHLDLSNIVIGWYKLFTSSSLAGHHSSSSTIGHSRKGSTTSLDSGYNNNSPRT</sequence>
<feature type="compositionally biased region" description="Polar residues" evidence="8">
    <location>
        <begin position="409"/>
        <end position="418"/>
    </location>
</feature>
<dbReference type="InterPro" id="IPR017455">
    <property type="entry name" value="Znf_FYVE-rel"/>
</dbReference>
<evidence type="ECO:0000313" key="13">
    <source>
        <dbReference type="RefSeq" id="XP_022331909.1"/>
    </source>
</evidence>
<feature type="compositionally biased region" description="Polar residues" evidence="8">
    <location>
        <begin position="1459"/>
        <end position="1473"/>
    </location>
</feature>
<feature type="compositionally biased region" description="Basic and acidic residues" evidence="8">
    <location>
        <begin position="1095"/>
        <end position="1121"/>
    </location>
</feature>
<evidence type="ECO:0000313" key="12">
    <source>
        <dbReference type="Proteomes" id="UP000694844"/>
    </source>
</evidence>
<keyword evidence="5" id="KW-0770">Synapse</keyword>
<evidence type="ECO:0000256" key="2">
    <source>
        <dbReference type="ARBA" id="ARBA00022737"/>
    </source>
</evidence>
<dbReference type="CDD" id="cd04028">
    <property type="entry name" value="C2B_RIM1alpha"/>
    <property type="match status" value="1"/>
</dbReference>
<feature type="compositionally biased region" description="Acidic residues" evidence="8">
    <location>
        <begin position="1122"/>
        <end position="1131"/>
    </location>
</feature>
<evidence type="ECO:0000256" key="4">
    <source>
        <dbReference type="ARBA" id="ARBA00022833"/>
    </source>
</evidence>
<feature type="compositionally biased region" description="Basic and acidic residues" evidence="8">
    <location>
        <begin position="654"/>
        <end position="670"/>
    </location>
</feature>
<dbReference type="InterPro" id="IPR011011">
    <property type="entry name" value="Znf_FYVE_PHD"/>
</dbReference>
<evidence type="ECO:0000256" key="3">
    <source>
        <dbReference type="ARBA" id="ARBA00022771"/>
    </source>
</evidence>
<dbReference type="GeneID" id="111129693"/>
<feature type="compositionally biased region" description="Basic and acidic residues" evidence="8">
    <location>
        <begin position="1049"/>
        <end position="1066"/>
    </location>
</feature>
<feature type="compositionally biased region" description="Basic and acidic residues" evidence="8">
    <location>
        <begin position="843"/>
        <end position="855"/>
    </location>
</feature>
<dbReference type="PANTHER" id="PTHR12157:SF21">
    <property type="entry name" value="RAB3 INTERACTING MOLECULE, ISOFORM F"/>
    <property type="match status" value="1"/>
</dbReference>
<feature type="region of interest" description="Disordered" evidence="8">
    <location>
        <begin position="166"/>
        <end position="599"/>
    </location>
</feature>
<dbReference type="Proteomes" id="UP000694844">
    <property type="component" value="Chromosome 1"/>
</dbReference>
<dbReference type="PROSITE" id="PS50916">
    <property type="entry name" value="RABBD"/>
    <property type="match status" value="1"/>
</dbReference>
<feature type="compositionally biased region" description="Basic residues" evidence="8">
    <location>
        <begin position="553"/>
        <end position="566"/>
    </location>
</feature>
<feature type="region of interest" description="Disordered" evidence="8">
    <location>
        <begin position="826"/>
        <end position="920"/>
    </location>
</feature>
<keyword evidence="4" id="KW-0862">Zinc</keyword>
<dbReference type="GO" id="GO:0031267">
    <property type="term" value="F:small GTPase binding"/>
    <property type="evidence" value="ECO:0007669"/>
    <property type="project" value="InterPro"/>
</dbReference>
<feature type="domain" description="RabBD" evidence="11">
    <location>
        <begin position="13"/>
        <end position="158"/>
    </location>
</feature>
<feature type="region of interest" description="Disordered" evidence="8">
    <location>
        <begin position="951"/>
        <end position="1269"/>
    </location>
</feature>